<dbReference type="InParanoid" id="A0A0C3DFG7"/>
<evidence type="ECO:0000256" key="1">
    <source>
        <dbReference type="SAM" id="MobiDB-lite"/>
    </source>
</evidence>
<gene>
    <name evidence="2" type="ORF">SCLCIDRAFT_126167</name>
</gene>
<dbReference type="HOGENOM" id="CLU_006344_7_2_1"/>
<dbReference type="OrthoDB" id="3199698at2759"/>
<dbReference type="InterPro" id="IPR041078">
    <property type="entry name" value="Plavaka"/>
</dbReference>
<reference evidence="2 3" key="1">
    <citation type="submission" date="2014-04" db="EMBL/GenBank/DDBJ databases">
        <authorList>
            <consortium name="DOE Joint Genome Institute"/>
            <person name="Kuo A."/>
            <person name="Kohler A."/>
            <person name="Nagy L.G."/>
            <person name="Floudas D."/>
            <person name="Copeland A."/>
            <person name="Barry K.W."/>
            <person name="Cichocki N."/>
            <person name="Veneault-Fourrey C."/>
            <person name="LaButti K."/>
            <person name="Lindquist E.A."/>
            <person name="Lipzen A."/>
            <person name="Lundell T."/>
            <person name="Morin E."/>
            <person name="Murat C."/>
            <person name="Sun H."/>
            <person name="Tunlid A."/>
            <person name="Henrissat B."/>
            <person name="Grigoriev I.V."/>
            <person name="Hibbett D.S."/>
            <person name="Martin F."/>
            <person name="Nordberg H.P."/>
            <person name="Cantor M.N."/>
            <person name="Hua S.X."/>
        </authorList>
    </citation>
    <scope>NUCLEOTIDE SEQUENCE [LARGE SCALE GENOMIC DNA]</scope>
    <source>
        <strain evidence="2 3">Foug A</strain>
    </source>
</reference>
<dbReference type="STRING" id="1036808.A0A0C3DFG7"/>
<feature type="non-terminal residue" evidence="2">
    <location>
        <position position="1"/>
    </location>
</feature>
<organism evidence="2 3">
    <name type="scientific">Scleroderma citrinum Foug A</name>
    <dbReference type="NCBI Taxonomy" id="1036808"/>
    <lineage>
        <taxon>Eukaryota</taxon>
        <taxon>Fungi</taxon>
        <taxon>Dikarya</taxon>
        <taxon>Basidiomycota</taxon>
        <taxon>Agaricomycotina</taxon>
        <taxon>Agaricomycetes</taxon>
        <taxon>Agaricomycetidae</taxon>
        <taxon>Boletales</taxon>
        <taxon>Sclerodermatineae</taxon>
        <taxon>Sclerodermataceae</taxon>
        <taxon>Scleroderma</taxon>
    </lineage>
</organism>
<dbReference type="Proteomes" id="UP000053989">
    <property type="component" value="Unassembled WGS sequence"/>
</dbReference>
<reference evidence="3" key="2">
    <citation type="submission" date="2015-01" db="EMBL/GenBank/DDBJ databases">
        <title>Evolutionary Origins and Diversification of the Mycorrhizal Mutualists.</title>
        <authorList>
            <consortium name="DOE Joint Genome Institute"/>
            <consortium name="Mycorrhizal Genomics Consortium"/>
            <person name="Kohler A."/>
            <person name="Kuo A."/>
            <person name="Nagy L.G."/>
            <person name="Floudas D."/>
            <person name="Copeland A."/>
            <person name="Barry K.W."/>
            <person name="Cichocki N."/>
            <person name="Veneault-Fourrey C."/>
            <person name="LaButti K."/>
            <person name="Lindquist E.A."/>
            <person name="Lipzen A."/>
            <person name="Lundell T."/>
            <person name="Morin E."/>
            <person name="Murat C."/>
            <person name="Riley R."/>
            <person name="Ohm R."/>
            <person name="Sun H."/>
            <person name="Tunlid A."/>
            <person name="Henrissat B."/>
            <person name="Grigoriev I.V."/>
            <person name="Hibbett D.S."/>
            <person name="Martin F."/>
        </authorList>
    </citation>
    <scope>NUCLEOTIDE SEQUENCE [LARGE SCALE GENOMIC DNA]</scope>
    <source>
        <strain evidence="3">Foug A</strain>
    </source>
</reference>
<accession>A0A0C3DFG7</accession>
<feature type="region of interest" description="Disordered" evidence="1">
    <location>
        <begin position="1"/>
        <end position="29"/>
    </location>
</feature>
<protein>
    <submittedName>
        <fullName evidence="2">Uncharacterized protein</fullName>
    </submittedName>
</protein>
<dbReference type="EMBL" id="KN822073">
    <property type="protein sequence ID" value="KIM59465.1"/>
    <property type="molecule type" value="Genomic_DNA"/>
</dbReference>
<dbReference type="AlphaFoldDB" id="A0A0C3DFG7"/>
<sequence length="191" mass="21812">DLPPDGEPPESTTLHHESPESSSTSNPWHPFKHHAQYQLADFLFWQNETPQHQIDDLMDIWAAMPEWGGHPPPFTSHSDVLEKIDSITGDPVWECLSVQCTDATTTSDDPLAMPAWKQASYDVWFRAPEALADFQLANPEFKSHIDYSPKQVFGDKHECIWSNFMTGNWAWRQCVSYYVLIHATSTSTSTY</sequence>
<proteinExistence type="predicted"/>
<keyword evidence="3" id="KW-1185">Reference proteome</keyword>
<dbReference type="Pfam" id="PF18759">
    <property type="entry name" value="Plavaka"/>
    <property type="match status" value="1"/>
</dbReference>
<name>A0A0C3DFG7_9AGAM</name>
<evidence type="ECO:0000313" key="2">
    <source>
        <dbReference type="EMBL" id="KIM59465.1"/>
    </source>
</evidence>
<evidence type="ECO:0000313" key="3">
    <source>
        <dbReference type="Proteomes" id="UP000053989"/>
    </source>
</evidence>